<evidence type="ECO:0000256" key="1">
    <source>
        <dbReference type="SAM" id="MobiDB-lite"/>
    </source>
</evidence>
<sequence length="345" mass="38656">MDFNDRDKVTPQARVSKPPKHHETSPLDSSAPRSASLSTKKAGEEARLQRALNPTNPYISQVSHVRPPNVAVVLAGPNRQPPGSTKQSTLPGMWALSRHVGREADIKSASSESSTPPRSPKPASSSRGRPKGWKPGMSYAVMRGNDPQQRRAPRHARPKAPGVARRPGRPPRAPSPTARQVYETTECSFVVFVCEWEGCKAELHNADTLRRHVRLVHGRGDGERACRWRRCRAGNFKDVQSWRSHLEQAHLIPVEWHLGDGPRNTSDAPYKVPDALRDEEVPDYLLGPDGQQVTPSIRDQQLEDFATWRDNRRRLKELLIQRDNNLPDESSESSDEFAERLASSE</sequence>
<accession>A0A162IKY4</accession>
<dbReference type="STRING" id="1081109.A0A162IKY4"/>
<organism evidence="3 4">
    <name type="scientific">Moelleriella libera RCEF 2490</name>
    <dbReference type="NCBI Taxonomy" id="1081109"/>
    <lineage>
        <taxon>Eukaryota</taxon>
        <taxon>Fungi</taxon>
        <taxon>Dikarya</taxon>
        <taxon>Ascomycota</taxon>
        <taxon>Pezizomycotina</taxon>
        <taxon>Sordariomycetes</taxon>
        <taxon>Hypocreomycetidae</taxon>
        <taxon>Hypocreales</taxon>
        <taxon>Clavicipitaceae</taxon>
        <taxon>Moelleriella</taxon>
    </lineage>
</organism>
<feature type="compositionally biased region" description="Polar residues" evidence="1">
    <location>
        <begin position="26"/>
        <end position="39"/>
    </location>
</feature>
<dbReference type="OrthoDB" id="5424797at2759"/>
<name>A0A162IKY4_9HYPO</name>
<feature type="region of interest" description="Disordered" evidence="1">
    <location>
        <begin position="1"/>
        <end position="92"/>
    </location>
</feature>
<reference evidence="3 4" key="1">
    <citation type="journal article" date="2016" name="Genome Biol. Evol.">
        <title>Divergent and convergent evolution of fungal pathogenicity.</title>
        <authorList>
            <person name="Shang Y."/>
            <person name="Xiao G."/>
            <person name="Zheng P."/>
            <person name="Cen K."/>
            <person name="Zhan S."/>
            <person name="Wang C."/>
        </authorList>
    </citation>
    <scope>NUCLEOTIDE SEQUENCE [LARGE SCALE GENOMIC DNA]</scope>
    <source>
        <strain evidence="3 4">RCEF 2490</strain>
    </source>
</reference>
<dbReference type="InterPro" id="IPR013087">
    <property type="entry name" value="Znf_C2H2_type"/>
</dbReference>
<dbReference type="PROSITE" id="PS00028">
    <property type="entry name" value="ZINC_FINGER_C2H2_1"/>
    <property type="match status" value="1"/>
</dbReference>
<dbReference type="EMBL" id="AZGY01000010">
    <property type="protein sequence ID" value="KZZ94943.1"/>
    <property type="molecule type" value="Genomic_DNA"/>
</dbReference>
<gene>
    <name evidence="3" type="ORF">AAL_05054</name>
</gene>
<evidence type="ECO:0000313" key="4">
    <source>
        <dbReference type="Proteomes" id="UP000078544"/>
    </source>
</evidence>
<feature type="compositionally biased region" description="Low complexity" evidence="1">
    <location>
        <begin position="108"/>
        <end position="127"/>
    </location>
</feature>
<keyword evidence="4" id="KW-1185">Reference proteome</keyword>
<dbReference type="AlphaFoldDB" id="A0A162IKY4"/>
<proteinExistence type="predicted"/>
<feature type="compositionally biased region" description="Polar residues" evidence="1">
    <location>
        <begin position="81"/>
        <end position="90"/>
    </location>
</feature>
<protein>
    <submittedName>
        <fullName evidence="3">C2H2 finger domain-containing protein</fullName>
    </submittedName>
</protein>
<feature type="region of interest" description="Disordered" evidence="1">
    <location>
        <begin position="104"/>
        <end position="179"/>
    </location>
</feature>
<comment type="caution">
    <text evidence="3">The sequence shown here is derived from an EMBL/GenBank/DDBJ whole genome shotgun (WGS) entry which is preliminary data.</text>
</comment>
<evidence type="ECO:0000313" key="3">
    <source>
        <dbReference type="EMBL" id="KZZ94943.1"/>
    </source>
</evidence>
<dbReference type="SMART" id="SM00355">
    <property type="entry name" value="ZnF_C2H2"/>
    <property type="match status" value="1"/>
</dbReference>
<feature type="compositionally biased region" description="Polar residues" evidence="1">
    <location>
        <begin position="52"/>
        <end position="63"/>
    </location>
</feature>
<feature type="domain" description="C2H2-type" evidence="2">
    <location>
        <begin position="194"/>
        <end position="217"/>
    </location>
</feature>
<dbReference type="Proteomes" id="UP000078544">
    <property type="component" value="Unassembled WGS sequence"/>
</dbReference>
<dbReference type="Gene3D" id="3.30.160.60">
    <property type="entry name" value="Classic Zinc Finger"/>
    <property type="match status" value="1"/>
</dbReference>
<feature type="region of interest" description="Disordered" evidence="1">
    <location>
        <begin position="320"/>
        <end position="345"/>
    </location>
</feature>
<evidence type="ECO:0000259" key="2">
    <source>
        <dbReference type="PROSITE" id="PS00028"/>
    </source>
</evidence>